<sequence>MPKLSDSKLHEVLSRLLKKYPLLWANKRQPARHAYTELAEELSQEMNSPIFIWTLLIGLMRYIKLSITTVMHSQGVRFLQNLQKYGNRCYGESRFTIKDNPSHTYWIAQENRPHVIDGKGAMSNTLAKDTRYKSYNIFQKTLYLNKLQTNSNVLRSLEETTRPELEFCSYSVPYASSIISEEKSEGERVRNTDINSELKAGKCKICNEIAVTIYAHPNNTTIFHLIHNSLVHL</sequence>
<proteinExistence type="predicted"/>
<keyword evidence="2" id="KW-1185">Reference proteome</keyword>
<name>A0A1A9ZN02_GLOPL</name>
<dbReference type="VEuPathDB" id="VectorBase:GPAI019730"/>
<dbReference type="Proteomes" id="UP000092445">
    <property type="component" value="Unassembled WGS sequence"/>
</dbReference>
<accession>A0A1A9ZN02</accession>
<dbReference type="EnsemblMetazoa" id="GPAI019730-RA">
    <property type="protein sequence ID" value="GPAI019730-PA"/>
    <property type="gene ID" value="GPAI019730"/>
</dbReference>
<protein>
    <submittedName>
        <fullName evidence="1">Uncharacterized protein</fullName>
    </submittedName>
</protein>
<reference evidence="2" key="1">
    <citation type="submission" date="2014-03" db="EMBL/GenBank/DDBJ databases">
        <authorList>
            <person name="Aksoy S."/>
            <person name="Warren W."/>
            <person name="Wilson R.K."/>
        </authorList>
    </citation>
    <scope>NUCLEOTIDE SEQUENCE [LARGE SCALE GENOMIC DNA]</scope>
    <source>
        <strain evidence="2">IAEA</strain>
    </source>
</reference>
<evidence type="ECO:0000313" key="2">
    <source>
        <dbReference type="Proteomes" id="UP000092445"/>
    </source>
</evidence>
<organism evidence="1 2">
    <name type="scientific">Glossina pallidipes</name>
    <name type="common">Tsetse fly</name>
    <dbReference type="NCBI Taxonomy" id="7398"/>
    <lineage>
        <taxon>Eukaryota</taxon>
        <taxon>Metazoa</taxon>
        <taxon>Ecdysozoa</taxon>
        <taxon>Arthropoda</taxon>
        <taxon>Hexapoda</taxon>
        <taxon>Insecta</taxon>
        <taxon>Pterygota</taxon>
        <taxon>Neoptera</taxon>
        <taxon>Endopterygota</taxon>
        <taxon>Diptera</taxon>
        <taxon>Brachycera</taxon>
        <taxon>Muscomorpha</taxon>
        <taxon>Hippoboscoidea</taxon>
        <taxon>Glossinidae</taxon>
        <taxon>Glossina</taxon>
    </lineage>
</organism>
<reference evidence="1" key="2">
    <citation type="submission" date="2020-05" db="UniProtKB">
        <authorList>
            <consortium name="EnsemblMetazoa"/>
        </authorList>
    </citation>
    <scope>IDENTIFICATION</scope>
    <source>
        <strain evidence="1">IAEA</strain>
    </source>
</reference>
<evidence type="ECO:0000313" key="1">
    <source>
        <dbReference type="EnsemblMetazoa" id="GPAI019730-PA"/>
    </source>
</evidence>
<dbReference type="AlphaFoldDB" id="A0A1A9ZN02"/>